<evidence type="ECO:0000313" key="3">
    <source>
        <dbReference type="Proteomes" id="UP000019678"/>
    </source>
</evidence>
<feature type="coiled-coil region" evidence="1">
    <location>
        <begin position="224"/>
        <end position="291"/>
    </location>
</feature>
<dbReference type="RefSeq" id="WP_044249542.1">
    <property type="nucleotide sequence ID" value="NZ_ASRX01000083.1"/>
</dbReference>
<gene>
    <name evidence="2" type="ORF">CAP_8380</name>
</gene>
<protein>
    <submittedName>
        <fullName evidence="2">Uncharacterized protein</fullName>
    </submittedName>
</protein>
<keyword evidence="3" id="KW-1185">Reference proteome</keyword>
<dbReference type="Proteomes" id="UP000019678">
    <property type="component" value="Unassembled WGS sequence"/>
</dbReference>
<accession>A0A017SWH8</accession>
<sequence>MNQLRTIGLDEDLDEVDVELAHTEAATASDLLTATLTPAFTQLREDLVALRSQEVDHHDAVRNAAARAFPIDDELNGITDQVKVRTLALARNDYQDQRYRQYFGDQSPSELKRHVLGEQLEVMRTWVAMLDAHGDPELAEISQRLAPIVERADAVVNAQAVAQQHLDAFEVGARKAFIDQVNGQRKLAFGRLGEIIHATPERRLTSSYTERFFLQNTSARMTSVAALQHQVKVQKAKLARLEKRLEEMMSKQAQAKLAQQEAALEARRRKVAEAEKRAAAATAELESLKAQLEATR</sequence>
<reference evidence="2 3" key="1">
    <citation type="submission" date="2013-05" db="EMBL/GenBank/DDBJ databases">
        <title>Genome assembly of Chondromyces apiculatus DSM 436.</title>
        <authorList>
            <person name="Sharma G."/>
            <person name="Khatri I."/>
            <person name="Kaur C."/>
            <person name="Mayilraj S."/>
            <person name="Subramanian S."/>
        </authorList>
    </citation>
    <scope>NUCLEOTIDE SEQUENCE [LARGE SCALE GENOMIC DNA]</scope>
    <source>
        <strain evidence="2 3">DSM 436</strain>
    </source>
</reference>
<organism evidence="2 3">
    <name type="scientific">Chondromyces apiculatus DSM 436</name>
    <dbReference type="NCBI Taxonomy" id="1192034"/>
    <lineage>
        <taxon>Bacteria</taxon>
        <taxon>Pseudomonadati</taxon>
        <taxon>Myxococcota</taxon>
        <taxon>Polyangia</taxon>
        <taxon>Polyangiales</taxon>
        <taxon>Polyangiaceae</taxon>
        <taxon>Chondromyces</taxon>
    </lineage>
</organism>
<name>A0A017SWH8_9BACT</name>
<dbReference type="OrthoDB" id="5529382at2"/>
<comment type="caution">
    <text evidence="2">The sequence shown here is derived from an EMBL/GenBank/DDBJ whole genome shotgun (WGS) entry which is preliminary data.</text>
</comment>
<proteinExistence type="predicted"/>
<dbReference type="EMBL" id="ASRX01000083">
    <property type="protein sequence ID" value="EYF01338.1"/>
    <property type="molecule type" value="Genomic_DNA"/>
</dbReference>
<evidence type="ECO:0000256" key="1">
    <source>
        <dbReference type="SAM" id="Coils"/>
    </source>
</evidence>
<keyword evidence="1" id="KW-0175">Coiled coil</keyword>
<evidence type="ECO:0000313" key="2">
    <source>
        <dbReference type="EMBL" id="EYF01338.1"/>
    </source>
</evidence>
<dbReference type="AlphaFoldDB" id="A0A017SWH8"/>